<keyword evidence="1" id="KW-0863">Zinc-finger</keyword>
<keyword evidence="4" id="KW-1185">Reference proteome</keyword>
<protein>
    <recommendedName>
        <fullName evidence="2">C2H2-type domain-containing protein</fullName>
    </recommendedName>
</protein>
<feature type="domain" description="C2H2-type" evidence="2">
    <location>
        <begin position="96"/>
        <end position="119"/>
    </location>
</feature>
<dbReference type="Gene3D" id="3.30.160.60">
    <property type="entry name" value="Classic Zinc Finger"/>
    <property type="match status" value="1"/>
</dbReference>
<evidence type="ECO:0000313" key="3">
    <source>
        <dbReference type="EMBL" id="GIY82064.1"/>
    </source>
</evidence>
<dbReference type="EMBL" id="BPLQ01014686">
    <property type="protein sequence ID" value="GIY82064.1"/>
    <property type="molecule type" value="Genomic_DNA"/>
</dbReference>
<keyword evidence="1" id="KW-0862">Zinc</keyword>
<comment type="caution">
    <text evidence="3">The sequence shown here is derived from an EMBL/GenBank/DDBJ whole genome shotgun (WGS) entry which is preliminary data.</text>
</comment>
<keyword evidence="1" id="KW-0479">Metal-binding</keyword>
<dbReference type="Proteomes" id="UP001054837">
    <property type="component" value="Unassembled WGS sequence"/>
</dbReference>
<dbReference type="PROSITE" id="PS00028">
    <property type="entry name" value="ZINC_FINGER_C2H2_1"/>
    <property type="match status" value="1"/>
</dbReference>
<dbReference type="InterPro" id="IPR013087">
    <property type="entry name" value="Znf_C2H2_type"/>
</dbReference>
<sequence>MIIIIIENEPSTVVCIEEENCDTVFISPPPCAQQSCDYDSPILPSARFQFDNCDEEISQPVPLTQKDEVALFPSDLEVRDSFLTKVRPPCLTSSNYPCLQCGRCFSSISGLKLHMKDQHDITVYQNKQTESSAPSPLKPSLLLHLSFSKWVPALGHLSVHLFRRFVPPRLGQPLLLSRQFLHLSPGRVDSSTLPPLTGPLLVAQLVHVLLGPPTSEDSLPHNQ</sequence>
<evidence type="ECO:0000259" key="2">
    <source>
        <dbReference type="PROSITE" id="PS50157"/>
    </source>
</evidence>
<evidence type="ECO:0000313" key="4">
    <source>
        <dbReference type="Proteomes" id="UP001054837"/>
    </source>
</evidence>
<dbReference type="SMART" id="SM00355">
    <property type="entry name" value="ZnF_C2H2"/>
    <property type="match status" value="1"/>
</dbReference>
<organism evidence="3 4">
    <name type="scientific">Caerostris darwini</name>
    <dbReference type="NCBI Taxonomy" id="1538125"/>
    <lineage>
        <taxon>Eukaryota</taxon>
        <taxon>Metazoa</taxon>
        <taxon>Ecdysozoa</taxon>
        <taxon>Arthropoda</taxon>
        <taxon>Chelicerata</taxon>
        <taxon>Arachnida</taxon>
        <taxon>Araneae</taxon>
        <taxon>Araneomorphae</taxon>
        <taxon>Entelegynae</taxon>
        <taxon>Araneoidea</taxon>
        <taxon>Araneidae</taxon>
        <taxon>Caerostris</taxon>
    </lineage>
</organism>
<dbReference type="AlphaFoldDB" id="A0AAV4WJM1"/>
<evidence type="ECO:0000256" key="1">
    <source>
        <dbReference type="PROSITE-ProRule" id="PRU00042"/>
    </source>
</evidence>
<dbReference type="GO" id="GO:0008270">
    <property type="term" value="F:zinc ion binding"/>
    <property type="evidence" value="ECO:0007669"/>
    <property type="project" value="UniProtKB-KW"/>
</dbReference>
<dbReference type="PROSITE" id="PS50157">
    <property type="entry name" value="ZINC_FINGER_C2H2_2"/>
    <property type="match status" value="1"/>
</dbReference>
<accession>A0AAV4WJM1</accession>
<name>A0AAV4WJM1_9ARAC</name>
<gene>
    <name evidence="3" type="ORF">CDAR_602861</name>
</gene>
<reference evidence="3 4" key="1">
    <citation type="submission" date="2021-06" db="EMBL/GenBank/DDBJ databases">
        <title>Caerostris darwini draft genome.</title>
        <authorList>
            <person name="Kono N."/>
            <person name="Arakawa K."/>
        </authorList>
    </citation>
    <scope>NUCLEOTIDE SEQUENCE [LARGE SCALE GENOMIC DNA]</scope>
</reference>
<proteinExistence type="predicted"/>